<dbReference type="GO" id="GO:0030688">
    <property type="term" value="C:preribosome, small subunit precursor"/>
    <property type="evidence" value="ECO:0007669"/>
    <property type="project" value="TreeGrafter"/>
</dbReference>
<proteinExistence type="inferred from homology"/>
<feature type="compositionally biased region" description="Basic and acidic residues" evidence="3">
    <location>
        <begin position="366"/>
        <end position="377"/>
    </location>
</feature>
<evidence type="ECO:0000256" key="3">
    <source>
        <dbReference type="SAM" id="MobiDB-lite"/>
    </source>
</evidence>
<dbReference type="STRING" id="29172.A0A0D8XEH5"/>
<reference evidence="4 5" key="1">
    <citation type="submission" date="2013-11" db="EMBL/GenBank/DDBJ databases">
        <title>Draft genome of the bovine lungworm Dictyocaulus viviparus.</title>
        <authorList>
            <person name="Mitreva M."/>
        </authorList>
    </citation>
    <scope>NUCLEOTIDE SEQUENCE [LARGE SCALE GENOMIC DNA]</scope>
    <source>
        <strain evidence="4 5">HannoverDv2000</strain>
    </source>
</reference>
<dbReference type="InterPro" id="IPR007307">
    <property type="entry name" value="Ltv1"/>
</dbReference>
<evidence type="ECO:0000256" key="2">
    <source>
        <dbReference type="ARBA" id="ARBA00021561"/>
    </source>
</evidence>
<comment type="similarity">
    <text evidence="1">Belongs to the LTV1 family.</text>
</comment>
<dbReference type="Pfam" id="PF04180">
    <property type="entry name" value="LTV"/>
    <property type="match status" value="1"/>
</dbReference>
<dbReference type="GO" id="GO:0005829">
    <property type="term" value="C:cytosol"/>
    <property type="evidence" value="ECO:0007669"/>
    <property type="project" value="TreeGrafter"/>
</dbReference>
<evidence type="ECO:0000256" key="1">
    <source>
        <dbReference type="ARBA" id="ARBA00009078"/>
    </source>
</evidence>
<dbReference type="PANTHER" id="PTHR21531:SF0">
    <property type="entry name" value="PROTEIN LTV1 HOMOLOG"/>
    <property type="match status" value="1"/>
</dbReference>
<organism evidence="4 5">
    <name type="scientific">Dictyocaulus viviparus</name>
    <name type="common">Bovine lungworm</name>
    <dbReference type="NCBI Taxonomy" id="29172"/>
    <lineage>
        <taxon>Eukaryota</taxon>
        <taxon>Metazoa</taxon>
        <taxon>Ecdysozoa</taxon>
        <taxon>Nematoda</taxon>
        <taxon>Chromadorea</taxon>
        <taxon>Rhabditida</taxon>
        <taxon>Rhabditina</taxon>
        <taxon>Rhabditomorpha</taxon>
        <taxon>Strongyloidea</taxon>
        <taxon>Metastrongylidae</taxon>
        <taxon>Dictyocaulus</taxon>
    </lineage>
</organism>
<evidence type="ECO:0000313" key="5">
    <source>
        <dbReference type="Proteomes" id="UP000053766"/>
    </source>
</evidence>
<dbReference type="PANTHER" id="PTHR21531">
    <property type="entry name" value="LOW-TEMPERATURE VIABILITY PROTEIN LTV1-RELATED"/>
    <property type="match status" value="1"/>
</dbReference>
<feature type="region of interest" description="Disordered" evidence="3">
    <location>
        <begin position="356"/>
        <end position="377"/>
    </location>
</feature>
<dbReference type="AlphaFoldDB" id="A0A0D8XEH5"/>
<dbReference type="GO" id="GO:0042274">
    <property type="term" value="P:ribosomal small subunit biogenesis"/>
    <property type="evidence" value="ECO:0007669"/>
    <property type="project" value="InterPro"/>
</dbReference>
<evidence type="ECO:0000313" key="4">
    <source>
        <dbReference type="EMBL" id="KJH42998.1"/>
    </source>
</evidence>
<dbReference type="EMBL" id="KN716603">
    <property type="protein sequence ID" value="KJH42998.1"/>
    <property type="molecule type" value="Genomic_DNA"/>
</dbReference>
<name>A0A0D8XEH5_DICVI</name>
<dbReference type="Proteomes" id="UP000053766">
    <property type="component" value="Unassembled WGS sequence"/>
</dbReference>
<reference evidence="5" key="2">
    <citation type="journal article" date="2016" name="Sci. Rep.">
        <title>Dictyocaulus viviparus genome, variome and transcriptome elucidate lungworm biology and support future intervention.</title>
        <authorList>
            <person name="McNulty S.N."/>
            <person name="Strube C."/>
            <person name="Rosa B.A."/>
            <person name="Martin J.C."/>
            <person name="Tyagi R."/>
            <person name="Choi Y.J."/>
            <person name="Wang Q."/>
            <person name="Hallsworth Pepin K."/>
            <person name="Zhang X."/>
            <person name="Ozersky P."/>
            <person name="Wilson R.K."/>
            <person name="Sternberg P.W."/>
            <person name="Gasser R.B."/>
            <person name="Mitreva M."/>
        </authorList>
    </citation>
    <scope>NUCLEOTIDE SEQUENCE [LARGE SCALE GENOMIC DNA]</scope>
    <source>
        <strain evidence="5">HannoverDv2000</strain>
    </source>
</reference>
<dbReference type="GO" id="GO:0005634">
    <property type="term" value="C:nucleus"/>
    <property type="evidence" value="ECO:0007669"/>
    <property type="project" value="TreeGrafter"/>
</dbReference>
<accession>A0A0D8XEH5</accession>
<keyword evidence="5" id="KW-1185">Reference proteome</keyword>
<gene>
    <name evidence="4" type="ORF">DICVIV_11008</name>
</gene>
<protein>
    <recommendedName>
        <fullName evidence="2">Protein LTV1 homolog</fullName>
    </recommendedName>
</protein>
<sequence length="420" mass="48334">MDAHGKKKAFVDKKNATHYRLVPKSTAENAPNEEKRFVPTQEHLEEQHRCGIYFDDDYDYMQHLRDLNETATLQTLEKSAVQEKFVILAPKQSAIQSPLLAEPKFVSTNDDEKIFDEDIEKALEGDFEDEIEGGLEDDFIALAGGVVEPISKSLLQHRQPVVHYASDGDDEDSDFDDNCGNSINDSEEENAENKLCNLRCNAPRREIDERFDQLLEADYHNDQLGELDGDDYLITGALEPTDERVKRMIKESNAGPIDDDESSKEWTRQRIRLAEANGIEEDIMENVEVDESSSKRLKWDCESYATQYTNLYNRPTLIQNPKSHKMSRSHKSHREVLDVDEMEVCDEKTLDVDEMSKSTTVSTYRPKNETPEQRRLRKQAVKEARRFRRQEKKGNRLAFAEERRKLAKGTAGQIKTISIV</sequence>
<dbReference type="GO" id="GO:0000056">
    <property type="term" value="P:ribosomal small subunit export from nucleus"/>
    <property type="evidence" value="ECO:0007669"/>
    <property type="project" value="TreeGrafter"/>
</dbReference>
<dbReference type="OrthoDB" id="5852896at2759"/>